<dbReference type="GO" id="GO:0003677">
    <property type="term" value="F:DNA binding"/>
    <property type="evidence" value="ECO:0007669"/>
    <property type="project" value="TreeGrafter"/>
</dbReference>
<name>T1CD71_9ZZZZ</name>
<dbReference type="PANTHER" id="PTHR47962">
    <property type="entry name" value="ATP-DEPENDENT HELICASE LHR-RELATED-RELATED"/>
    <property type="match status" value="1"/>
</dbReference>
<dbReference type="AlphaFoldDB" id="T1CD71"/>
<gene>
    <name evidence="2" type="ORF">B1A_00989</name>
</gene>
<dbReference type="GO" id="GO:0005524">
    <property type="term" value="F:ATP binding"/>
    <property type="evidence" value="ECO:0007669"/>
    <property type="project" value="InterPro"/>
</dbReference>
<reference evidence="2" key="1">
    <citation type="submission" date="2013-08" db="EMBL/GenBank/DDBJ databases">
        <authorList>
            <person name="Mendez C."/>
            <person name="Richter M."/>
            <person name="Ferrer M."/>
            <person name="Sanchez J."/>
        </authorList>
    </citation>
    <scope>NUCLEOTIDE SEQUENCE</scope>
</reference>
<organism evidence="2">
    <name type="scientific">mine drainage metagenome</name>
    <dbReference type="NCBI Taxonomy" id="410659"/>
    <lineage>
        <taxon>unclassified sequences</taxon>
        <taxon>metagenomes</taxon>
        <taxon>ecological metagenomes</taxon>
    </lineage>
</organism>
<dbReference type="Gene3D" id="3.40.50.300">
    <property type="entry name" value="P-loop containing nucleotide triphosphate hydrolases"/>
    <property type="match status" value="1"/>
</dbReference>
<dbReference type="EMBL" id="AUZX01000750">
    <property type="protein sequence ID" value="EQD80342.1"/>
    <property type="molecule type" value="Genomic_DNA"/>
</dbReference>
<proteinExistence type="predicted"/>
<dbReference type="InterPro" id="IPR011545">
    <property type="entry name" value="DEAD/DEAH_box_helicase_dom"/>
</dbReference>
<accession>T1CD71</accession>
<dbReference type="GO" id="GO:0016887">
    <property type="term" value="F:ATP hydrolysis activity"/>
    <property type="evidence" value="ECO:0007669"/>
    <property type="project" value="TreeGrafter"/>
</dbReference>
<dbReference type="InterPro" id="IPR014001">
    <property type="entry name" value="Helicase_ATP-bd"/>
</dbReference>
<evidence type="ECO:0000259" key="1">
    <source>
        <dbReference type="PROSITE" id="PS51192"/>
    </source>
</evidence>
<dbReference type="InterPro" id="IPR027417">
    <property type="entry name" value="P-loop_NTPase"/>
</dbReference>
<protein>
    <submittedName>
        <fullName evidence="2">DEAD/H associated domain protein</fullName>
    </submittedName>
</protein>
<dbReference type="InterPro" id="IPR052511">
    <property type="entry name" value="ATP-dep_Helicase"/>
</dbReference>
<dbReference type="PROSITE" id="PS51192">
    <property type="entry name" value="HELICASE_ATP_BIND_1"/>
    <property type="match status" value="1"/>
</dbReference>
<comment type="caution">
    <text evidence="2">The sequence shown here is derived from an EMBL/GenBank/DDBJ whole genome shotgun (WGS) entry which is preliminary data.</text>
</comment>
<reference evidence="2" key="2">
    <citation type="journal article" date="2014" name="ISME J.">
        <title>Microbial stratification in low pH oxic and suboxic macroscopic growths along an acid mine drainage.</title>
        <authorList>
            <person name="Mendez-Garcia C."/>
            <person name="Mesa V."/>
            <person name="Sprenger R.R."/>
            <person name="Richter M."/>
            <person name="Diez M.S."/>
            <person name="Solano J."/>
            <person name="Bargiela R."/>
            <person name="Golyshina O.V."/>
            <person name="Manteca A."/>
            <person name="Ramos J.L."/>
            <person name="Gallego J.R."/>
            <person name="Llorente I."/>
            <person name="Martins Dos Santos V.A."/>
            <person name="Jensen O.N."/>
            <person name="Pelaez A.I."/>
            <person name="Sanchez J."/>
            <person name="Ferrer M."/>
        </authorList>
    </citation>
    <scope>NUCLEOTIDE SEQUENCE</scope>
</reference>
<evidence type="ECO:0000313" key="2">
    <source>
        <dbReference type="EMBL" id="EQD80342.1"/>
    </source>
</evidence>
<dbReference type="SUPFAM" id="SSF52540">
    <property type="entry name" value="P-loop containing nucleoside triphosphate hydrolases"/>
    <property type="match status" value="1"/>
</dbReference>
<sequence length="147" mass="16414">MSPLKALANDIDRNLKKPLSEIYEIAIELDESLSPIRVGVRSGDTTQSDRQKMLRKPPHIIITTPESLSLSLSAPKFREKFSTVKYVIVDEIHEISSSKRGTLLSLNLERLELLSPNFVRIGLSATQAPLDVISNFLCGMSEDKPRP</sequence>
<dbReference type="PANTHER" id="PTHR47962:SF6">
    <property type="entry name" value="LARGE HELICASE-RELATED PROTEIN"/>
    <property type="match status" value="1"/>
</dbReference>
<dbReference type="Pfam" id="PF00270">
    <property type="entry name" value="DEAD"/>
    <property type="match status" value="1"/>
</dbReference>
<feature type="domain" description="Helicase ATP-binding" evidence="1">
    <location>
        <begin position="1"/>
        <end position="145"/>
    </location>
</feature>
<feature type="non-terminal residue" evidence="2">
    <location>
        <position position="147"/>
    </location>
</feature>